<accession>A0A9W5YCC9</accession>
<evidence type="ECO:0000313" key="2">
    <source>
        <dbReference type="Proteomes" id="UP001144256"/>
    </source>
</evidence>
<dbReference type="EMBL" id="BRLB01000007">
    <property type="protein sequence ID" value="GKX30066.1"/>
    <property type="molecule type" value="Genomic_DNA"/>
</dbReference>
<reference evidence="1" key="1">
    <citation type="submission" date="2022-06" db="EMBL/GenBank/DDBJ databases">
        <title>Vallitalea longa sp. nov., an anaerobic bacterium isolated from marine sediment.</title>
        <authorList>
            <person name="Hirano S."/>
            <person name="Terahara T."/>
            <person name="Mori K."/>
            <person name="Hamada M."/>
            <person name="Matsumoto R."/>
            <person name="Kobayashi T."/>
        </authorList>
    </citation>
    <scope>NUCLEOTIDE SEQUENCE</scope>
    <source>
        <strain evidence="1">SH18-1</strain>
    </source>
</reference>
<gene>
    <name evidence="1" type="ORF">SH1V18_25460</name>
</gene>
<name>A0A9W5YCC9_9FIRM</name>
<proteinExistence type="predicted"/>
<protein>
    <submittedName>
        <fullName evidence="1">Uncharacterized protein</fullName>
    </submittedName>
</protein>
<sequence>MNRKKLPITRPPIIGYVVHAFPLSIIFNHAKCMPWFFCNYIQLVCNTQLETNFFDFFTICTAITGMPWVDSVYPGIPWLNRNSISSQTFIDCNLNKDQIITNSLIQNNYIVCHLDEFYVPKRYSYQKEHYPHENLIFGFDNIKKEYDILGFDFRGIFCSSKISYSEFEQASKEHDIKFLHMKAKDGFLYELDLKSIKNLLIEYLYGKNSNYRYTAIRNPNINLVYGMDIYNQLITYLRLLYNNLVVIDIRPFHILWEHKKCMVLRIQFLLDKYKKAAIGLEEIYIQYLDVQKMCYSIRTILLKYKLTKRKENLTTIISLLKDIQIKEQKIIPVLIAKIELIEKKLRK</sequence>
<dbReference type="AlphaFoldDB" id="A0A9W5YCC9"/>
<dbReference type="RefSeq" id="WP_281815939.1">
    <property type="nucleotide sequence ID" value="NZ_BRLB01000007.1"/>
</dbReference>
<comment type="caution">
    <text evidence="1">The sequence shown here is derived from an EMBL/GenBank/DDBJ whole genome shotgun (WGS) entry which is preliminary data.</text>
</comment>
<organism evidence="1 2">
    <name type="scientific">Vallitalea longa</name>
    <dbReference type="NCBI Taxonomy" id="2936439"/>
    <lineage>
        <taxon>Bacteria</taxon>
        <taxon>Bacillati</taxon>
        <taxon>Bacillota</taxon>
        <taxon>Clostridia</taxon>
        <taxon>Lachnospirales</taxon>
        <taxon>Vallitaleaceae</taxon>
        <taxon>Vallitalea</taxon>
    </lineage>
</organism>
<evidence type="ECO:0000313" key="1">
    <source>
        <dbReference type="EMBL" id="GKX30066.1"/>
    </source>
</evidence>
<keyword evidence="2" id="KW-1185">Reference proteome</keyword>
<dbReference type="Proteomes" id="UP001144256">
    <property type="component" value="Unassembled WGS sequence"/>
</dbReference>